<sequence length="90" mass="10897">MFFDFDFVIVEKFERYESKRIDRKHQLLTIKLPHSKQKLCFVINRYVNVPHLKKGDRVRLRLEIFVRGRSTTPLFKVVAIFKENVDFVVI</sequence>
<reference evidence="1" key="1">
    <citation type="submission" date="2020-12" db="EMBL/GenBank/DDBJ databases">
        <title>Vagococcus allomyrinae sp. nov. and Enterococcus lavae sp. nov., isolated from the larvae of Allomyrina dichotoma.</title>
        <authorList>
            <person name="Lee S.D."/>
        </authorList>
    </citation>
    <scope>NUCLEOTIDE SEQUENCE</scope>
    <source>
        <strain evidence="1">BWB3-3</strain>
    </source>
</reference>
<proteinExistence type="predicted"/>
<accession>A0A940P5Y3</accession>
<dbReference type="AlphaFoldDB" id="A0A940P5Y3"/>
<evidence type="ECO:0000313" key="2">
    <source>
        <dbReference type="Proteomes" id="UP000674938"/>
    </source>
</evidence>
<comment type="caution">
    <text evidence="1">The sequence shown here is derived from an EMBL/GenBank/DDBJ whole genome shotgun (WGS) entry which is preliminary data.</text>
</comment>
<protein>
    <submittedName>
        <fullName evidence="1">Uncharacterized protein</fullName>
    </submittedName>
</protein>
<evidence type="ECO:0000313" key="1">
    <source>
        <dbReference type="EMBL" id="MBP1041645.1"/>
    </source>
</evidence>
<dbReference type="EMBL" id="JAEEGA010000007">
    <property type="protein sequence ID" value="MBP1041645.1"/>
    <property type="molecule type" value="Genomic_DNA"/>
</dbReference>
<keyword evidence="2" id="KW-1185">Reference proteome</keyword>
<dbReference type="Proteomes" id="UP000674938">
    <property type="component" value="Unassembled WGS sequence"/>
</dbReference>
<dbReference type="RefSeq" id="WP_209527882.1">
    <property type="nucleotide sequence ID" value="NZ_JAEEGA010000007.1"/>
</dbReference>
<gene>
    <name evidence="1" type="ORF">I6N95_11565</name>
</gene>
<organism evidence="1 2">
    <name type="scientific">Vagococcus allomyrinae</name>
    <dbReference type="NCBI Taxonomy" id="2794353"/>
    <lineage>
        <taxon>Bacteria</taxon>
        <taxon>Bacillati</taxon>
        <taxon>Bacillota</taxon>
        <taxon>Bacilli</taxon>
        <taxon>Lactobacillales</taxon>
        <taxon>Enterococcaceae</taxon>
        <taxon>Vagococcus</taxon>
    </lineage>
</organism>
<name>A0A940P5Y3_9ENTE</name>